<protein>
    <submittedName>
        <fullName evidence="2">Uncharacterized protein</fullName>
    </submittedName>
</protein>
<comment type="caution">
    <text evidence="2">The sequence shown here is derived from an EMBL/GenBank/DDBJ whole genome shotgun (WGS) entry which is preliminary data.</text>
</comment>
<dbReference type="Proteomes" id="UP000023152">
    <property type="component" value="Unassembled WGS sequence"/>
</dbReference>
<feature type="region of interest" description="Disordered" evidence="1">
    <location>
        <begin position="1"/>
        <end position="27"/>
    </location>
</feature>
<proteinExistence type="predicted"/>
<dbReference type="AlphaFoldDB" id="X6P265"/>
<reference evidence="2 3" key="1">
    <citation type="journal article" date="2013" name="Curr. Biol.">
        <title>The Genome of the Foraminiferan Reticulomyxa filosa.</title>
        <authorList>
            <person name="Glockner G."/>
            <person name="Hulsmann N."/>
            <person name="Schleicher M."/>
            <person name="Noegel A.A."/>
            <person name="Eichinger L."/>
            <person name="Gallinger C."/>
            <person name="Pawlowski J."/>
            <person name="Sierra R."/>
            <person name="Euteneuer U."/>
            <person name="Pillet L."/>
            <person name="Moustafa A."/>
            <person name="Platzer M."/>
            <person name="Groth M."/>
            <person name="Szafranski K."/>
            <person name="Schliwa M."/>
        </authorList>
    </citation>
    <scope>NUCLEOTIDE SEQUENCE [LARGE SCALE GENOMIC DNA]</scope>
</reference>
<accession>X6P265</accession>
<sequence length="165" mass="19100">MTFHRPNLGSQDSNNVQSSTTGLDRPLNLDSINSWDKPWDLGGWQYHSPHKSDLSASTDSLLNSTTYYYSVPGRQNTLLANSSSQRPSPLDRGHVDVHNCTVYYHSEEDIFQKYQSFRNKLLQPKEEEEEEEEHNNKDDGGNDKKEQEQQQQQRQQNDNDKTRAT</sequence>
<evidence type="ECO:0000313" key="2">
    <source>
        <dbReference type="EMBL" id="ETO32645.1"/>
    </source>
</evidence>
<feature type="non-terminal residue" evidence="2">
    <location>
        <position position="165"/>
    </location>
</feature>
<organism evidence="2 3">
    <name type="scientific">Reticulomyxa filosa</name>
    <dbReference type="NCBI Taxonomy" id="46433"/>
    <lineage>
        <taxon>Eukaryota</taxon>
        <taxon>Sar</taxon>
        <taxon>Rhizaria</taxon>
        <taxon>Retaria</taxon>
        <taxon>Foraminifera</taxon>
        <taxon>Monothalamids</taxon>
        <taxon>Reticulomyxidae</taxon>
        <taxon>Reticulomyxa</taxon>
    </lineage>
</organism>
<gene>
    <name evidence="2" type="ORF">RFI_04473</name>
</gene>
<feature type="compositionally biased region" description="Basic and acidic residues" evidence="1">
    <location>
        <begin position="134"/>
        <end position="148"/>
    </location>
</feature>
<name>X6P265_RETFI</name>
<evidence type="ECO:0000256" key="1">
    <source>
        <dbReference type="SAM" id="MobiDB-lite"/>
    </source>
</evidence>
<feature type="compositionally biased region" description="Polar residues" evidence="1">
    <location>
        <begin position="8"/>
        <end position="22"/>
    </location>
</feature>
<feature type="region of interest" description="Disordered" evidence="1">
    <location>
        <begin position="121"/>
        <end position="165"/>
    </location>
</feature>
<evidence type="ECO:0000313" key="3">
    <source>
        <dbReference type="Proteomes" id="UP000023152"/>
    </source>
</evidence>
<keyword evidence="3" id="KW-1185">Reference proteome</keyword>
<dbReference type="EMBL" id="ASPP01004038">
    <property type="protein sequence ID" value="ETO32645.1"/>
    <property type="molecule type" value="Genomic_DNA"/>
</dbReference>